<gene>
    <name evidence="10" type="ORF">A2210_02395</name>
</gene>
<dbReference type="GO" id="GO:0016763">
    <property type="term" value="F:pentosyltransferase activity"/>
    <property type="evidence" value="ECO:0007669"/>
    <property type="project" value="TreeGrafter"/>
</dbReference>
<keyword evidence="4" id="KW-0808">Transferase</keyword>
<feature type="transmembrane region" description="Helical" evidence="8">
    <location>
        <begin position="315"/>
        <end position="334"/>
    </location>
</feature>
<dbReference type="PANTHER" id="PTHR33908">
    <property type="entry name" value="MANNOSYLTRANSFERASE YKCB-RELATED"/>
    <property type="match status" value="1"/>
</dbReference>
<dbReference type="AlphaFoldDB" id="A0A1F8CLD1"/>
<feature type="transmembrane region" description="Helical" evidence="8">
    <location>
        <begin position="261"/>
        <end position="285"/>
    </location>
</feature>
<evidence type="ECO:0000256" key="2">
    <source>
        <dbReference type="ARBA" id="ARBA00022475"/>
    </source>
</evidence>
<proteinExistence type="predicted"/>
<name>A0A1F8CLD1_9BACT</name>
<feature type="transmembrane region" description="Helical" evidence="8">
    <location>
        <begin position="205"/>
        <end position="223"/>
    </location>
</feature>
<organism evidence="10 11">
    <name type="scientific">Candidatus Woesebacteria bacterium RIFOXYA1_FULL_40_18</name>
    <dbReference type="NCBI Taxonomy" id="1802532"/>
    <lineage>
        <taxon>Bacteria</taxon>
        <taxon>Candidatus Woeseibacteriota</taxon>
    </lineage>
</organism>
<feature type="transmembrane region" description="Helical" evidence="8">
    <location>
        <begin position="168"/>
        <end position="193"/>
    </location>
</feature>
<dbReference type="InterPro" id="IPR050297">
    <property type="entry name" value="LipidA_mod_glycosyltrf_83"/>
</dbReference>
<keyword evidence="6 8" id="KW-1133">Transmembrane helix</keyword>
<feature type="transmembrane region" description="Helical" evidence="8">
    <location>
        <begin position="343"/>
        <end position="363"/>
    </location>
</feature>
<evidence type="ECO:0000256" key="7">
    <source>
        <dbReference type="ARBA" id="ARBA00023136"/>
    </source>
</evidence>
<evidence type="ECO:0000313" key="10">
    <source>
        <dbReference type="EMBL" id="OGM77147.1"/>
    </source>
</evidence>
<keyword evidence="5 8" id="KW-0812">Transmembrane</keyword>
<keyword evidence="2" id="KW-1003">Cell membrane</keyword>
<dbReference type="PANTHER" id="PTHR33908:SF11">
    <property type="entry name" value="MEMBRANE PROTEIN"/>
    <property type="match status" value="1"/>
</dbReference>
<keyword evidence="3" id="KW-0328">Glycosyltransferase</keyword>
<evidence type="ECO:0000256" key="3">
    <source>
        <dbReference type="ARBA" id="ARBA00022676"/>
    </source>
</evidence>
<reference evidence="10 11" key="1">
    <citation type="journal article" date="2016" name="Nat. Commun.">
        <title>Thousands of microbial genomes shed light on interconnected biogeochemical processes in an aquifer system.</title>
        <authorList>
            <person name="Anantharaman K."/>
            <person name="Brown C.T."/>
            <person name="Hug L.A."/>
            <person name="Sharon I."/>
            <person name="Castelle C.J."/>
            <person name="Probst A.J."/>
            <person name="Thomas B.C."/>
            <person name="Singh A."/>
            <person name="Wilkins M.J."/>
            <person name="Karaoz U."/>
            <person name="Brodie E.L."/>
            <person name="Williams K.H."/>
            <person name="Hubbard S.S."/>
            <person name="Banfield J.F."/>
        </authorList>
    </citation>
    <scope>NUCLEOTIDE SEQUENCE [LARGE SCALE GENOMIC DNA]</scope>
</reference>
<evidence type="ECO:0000259" key="9">
    <source>
        <dbReference type="Pfam" id="PF13231"/>
    </source>
</evidence>
<accession>A0A1F8CLD1</accession>
<comment type="subcellular location">
    <subcellularLocation>
        <location evidence="1">Cell membrane</location>
        <topology evidence="1">Multi-pass membrane protein</topology>
    </subcellularLocation>
</comment>
<dbReference type="GO" id="GO:0009103">
    <property type="term" value="P:lipopolysaccharide biosynthetic process"/>
    <property type="evidence" value="ECO:0007669"/>
    <property type="project" value="UniProtKB-ARBA"/>
</dbReference>
<dbReference type="Proteomes" id="UP000177855">
    <property type="component" value="Unassembled WGS sequence"/>
</dbReference>
<feature type="domain" description="Glycosyltransferase RgtA/B/C/D-like" evidence="9">
    <location>
        <begin position="66"/>
        <end position="217"/>
    </location>
</feature>
<feature type="transmembrane region" description="Helical" evidence="8">
    <location>
        <begin position="292"/>
        <end position="309"/>
    </location>
</feature>
<dbReference type="InterPro" id="IPR038731">
    <property type="entry name" value="RgtA/B/C-like"/>
</dbReference>
<dbReference type="GO" id="GO:0005886">
    <property type="term" value="C:plasma membrane"/>
    <property type="evidence" value="ECO:0007669"/>
    <property type="project" value="UniProtKB-SubCell"/>
</dbReference>
<protein>
    <recommendedName>
        <fullName evidence="9">Glycosyltransferase RgtA/B/C/D-like domain-containing protein</fullName>
    </recommendedName>
</protein>
<evidence type="ECO:0000256" key="6">
    <source>
        <dbReference type="ARBA" id="ARBA00022989"/>
    </source>
</evidence>
<comment type="caution">
    <text evidence="10">The sequence shown here is derived from an EMBL/GenBank/DDBJ whole genome shotgun (WGS) entry which is preliminary data.</text>
</comment>
<evidence type="ECO:0000313" key="11">
    <source>
        <dbReference type="Proteomes" id="UP000177855"/>
    </source>
</evidence>
<dbReference type="EMBL" id="MGHS01000006">
    <property type="protein sequence ID" value="OGM77147.1"/>
    <property type="molecule type" value="Genomic_DNA"/>
</dbReference>
<sequence>MKKIISEWKWGILGGLAILLLALFLRLYNLTLLPVFVDEAIYIRWSQIMINESTLRFIPLSDGKQPLFMWATMGALKLFSDPLFAGRFISVLAGVGTLVGVFAVSYYLFKSPKVALIASFIYALSPFAVFFDRLALVDSLLSFFGIWTFFFALVTFETRRLDMAMITGFILGLAALTKSPALFFAVLLPAVAIFTIKKPLHLIKLAGLFTVIYLIAFAMYNILRLGPNFHLLSLRNFDYVYPYSHFLERPLDPFKGHMGGIWNYFILLLPLPVFFLALGGIVVNFRLNFKKIALLTIWGIFPILVIAEYSKVVTARYIFFVLPFIFILAASAFLTKEKWTMKLVILTLLGFGVFSIFFNWKLLTKPEEAGLPHGERNGYLEEWTAGQGIVEIANFVKKEHVKNPTKKIVVGTEGYFGTLPNGLEMYLEGVENVVVIGVGLGIREIPTSLKESKEAGNKTYLVVNQSRLSENPDNMGLKLISSYPKPLRKVGSKEYSEKGPQETLFFFEVK</sequence>
<feature type="transmembrane region" description="Helical" evidence="8">
    <location>
        <begin position="12"/>
        <end position="37"/>
    </location>
</feature>
<feature type="transmembrane region" description="Helical" evidence="8">
    <location>
        <begin position="88"/>
        <end position="108"/>
    </location>
</feature>
<dbReference type="STRING" id="1802532.A2210_02395"/>
<keyword evidence="7 8" id="KW-0472">Membrane</keyword>
<feature type="transmembrane region" description="Helical" evidence="8">
    <location>
        <begin position="114"/>
        <end position="131"/>
    </location>
</feature>
<dbReference type="Pfam" id="PF13231">
    <property type="entry name" value="PMT_2"/>
    <property type="match status" value="1"/>
</dbReference>
<evidence type="ECO:0000256" key="4">
    <source>
        <dbReference type="ARBA" id="ARBA00022679"/>
    </source>
</evidence>
<evidence type="ECO:0000256" key="5">
    <source>
        <dbReference type="ARBA" id="ARBA00022692"/>
    </source>
</evidence>
<feature type="transmembrane region" description="Helical" evidence="8">
    <location>
        <begin position="136"/>
        <end position="156"/>
    </location>
</feature>
<evidence type="ECO:0000256" key="8">
    <source>
        <dbReference type="SAM" id="Phobius"/>
    </source>
</evidence>
<evidence type="ECO:0000256" key="1">
    <source>
        <dbReference type="ARBA" id="ARBA00004651"/>
    </source>
</evidence>